<dbReference type="InterPro" id="IPR005532">
    <property type="entry name" value="SUMF_dom"/>
</dbReference>
<evidence type="ECO:0000259" key="1">
    <source>
        <dbReference type="Pfam" id="PF03781"/>
    </source>
</evidence>
<dbReference type="GO" id="GO:0120147">
    <property type="term" value="F:formylglycine-generating oxidase activity"/>
    <property type="evidence" value="ECO:0007669"/>
    <property type="project" value="TreeGrafter"/>
</dbReference>
<evidence type="ECO:0000313" key="2">
    <source>
        <dbReference type="EMBL" id="RUT06437.1"/>
    </source>
</evidence>
<protein>
    <recommendedName>
        <fullName evidence="1">Sulfatase-modifying factor enzyme-like domain-containing protein</fullName>
    </recommendedName>
</protein>
<dbReference type="RefSeq" id="WP_127081250.1">
    <property type="nucleotide sequence ID" value="NZ_RSCL01000006.1"/>
</dbReference>
<proteinExistence type="predicted"/>
<dbReference type="Proteomes" id="UP000271624">
    <property type="component" value="Unassembled WGS sequence"/>
</dbReference>
<feature type="domain" description="Sulfatase-modifying factor enzyme-like" evidence="1">
    <location>
        <begin position="25"/>
        <end position="281"/>
    </location>
</feature>
<evidence type="ECO:0000313" key="3">
    <source>
        <dbReference type="Proteomes" id="UP000271624"/>
    </source>
</evidence>
<dbReference type="PANTHER" id="PTHR23150">
    <property type="entry name" value="SULFATASE MODIFYING FACTOR 1, 2"/>
    <property type="match status" value="1"/>
</dbReference>
<dbReference type="InterPro" id="IPR016187">
    <property type="entry name" value="CTDL_fold"/>
</dbReference>
<dbReference type="OrthoDB" id="9768004at2"/>
<dbReference type="Pfam" id="PF03781">
    <property type="entry name" value="FGE-sulfatase"/>
    <property type="match status" value="1"/>
</dbReference>
<name>A0A3S1CQ79_9CYAN</name>
<accession>A0A3S1CQ79</accession>
<dbReference type="InterPro" id="IPR042095">
    <property type="entry name" value="SUMF_sf"/>
</dbReference>
<keyword evidence="3" id="KW-1185">Reference proteome</keyword>
<dbReference type="PANTHER" id="PTHR23150:SF19">
    <property type="entry name" value="FORMYLGLYCINE-GENERATING ENZYME"/>
    <property type="match status" value="1"/>
</dbReference>
<organism evidence="2 3">
    <name type="scientific">Dulcicalothrix desertica PCC 7102</name>
    <dbReference type="NCBI Taxonomy" id="232991"/>
    <lineage>
        <taxon>Bacteria</taxon>
        <taxon>Bacillati</taxon>
        <taxon>Cyanobacteriota</taxon>
        <taxon>Cyanophyceae</taxon>
        <taxon>Nostocales</taxon>
        <taxon>Calotrichaceae</taxon>
        <taxon>Dulcicalothrix</taxon>
    </lineage>
</organism>
<reference evidence="2" key="2">
    <citation type="journal article" date="2019" name="Genome Biol. Evol.">
        <title>Day and night: Metabolic profiles and evolutionary relationships of six axenic non-marine cyanobacteria.</title>
        <authorList>
            <person name="Will S.E."/>
            <person name="Henke P."/>
            <person name="Boedeker C."/>
            <person name="Huang S."/>
            <person name="Brinkmann H."/>
            <person name="Rohde M."/>
            <person name="Jarek M."/>
            <person name="Friedl T."/>
            <person name="Seufert S."/>
            <person name="Schumacher M."/>
            <person name="Overmann J."/>
            <person name="Neumann-Schaal M."/>
            <person name="Petersen J."/>
        </authorList>
    </citation>
    <scope>NUCLEOTIDE SEQUENCE [LARGE SCALE GENOMIC DNA]</scope>
    <source>
        <strain evidence="2">PCC 7102</strain>
    </source>
</reference>
<dbReference type="EMBL" id="RSCL01000006">
    <property type="protein sequence ID" value="RUT06437.1"/>
    <property type="molecule type" value="Genomic_DNA"/>
</dbReference>
<dbReference type="AlphaFoldDB" id="A0A3S1CQ79"/>
<dbReference type="InterPro" id="IPR051043">
    <property type="entry name" value="Sulfatase_Mod_Factor_Kinase"/>
</dbReference>
<gene>
    <name evidence="2" type="ORF">DSM106972_026940</name>
</gene>
<reference evidence="2" key="1">
    <citation type="submission" date="2018-12" db="EMBL/GenBank/DDBJ databases">
        <authorList>
            <person name="Will S."/>
            <person name="Neumann-Schaal M."/>
            <person name="Henke P."/>
        </authorList>
    </citation>
    <scope>NUCLEOTIDE SEQUENCE</scope>
    <source>
        <strain evidence="2">PCC 7102</strain>
    </source>
</reference>
<dbReference type="Gene3D" id="3.90.1580.10">
    <property type="entry name" value="paralog of FGE (formylglycine-generating enzyme)"/>
    <property type="match status" value="1"/>
</dbReference>
<comment type="caution">
    <text evidence="2">The sequence shown here is derived from an EMBL/GenBank/DDBJ whole genome shotgun (WGS) entry which is preliminary data.</text>
</comment>
<dbReference type="SUPFAM" id="SSF56436">
    <property type="entry name" value="C-type lectin-like"/>
    <property type="match status" value="1"/>
</dbReference>
<sequence>MALTITKHRQTGLHFVEDLGGVELEMVLIKGGTFTMGAPKTEEGSRDNERPQHEVTVPTFFMGKYPITQAQWRAVANMQHLRVNEDLEPDPSRFKGDNLPVERVTWRHAVEFCSRLASYTNTKREYRLPSEAEWEYACRAGTTTPFHFGDTITTDLANYRGTDSKENKWSGSYGRGTKGKYREQTTPVGSFGAANAFGLYDMHGNVWEWCLDDWHDNYKGAPTDGSAWFNNENDNLYEKKRDVVLRGGSWYYSPKYNRSAYRYLGRSVREFNFTYVGFRVVCGVGRILQ</sequence>